<evidence type="ECO:0000313" key="8">
    <source>
        <dbReference type="EMBL" id="OCT92327.1"/>
    </source>
</evidence>
<comment type="subunit">
    <text evidence="2">Monomer.</text>
</comment>
<dbReference type="GO" id="GO:0008270">
    <property type="term" value="F:zinc ion binding"/>
    <property type="evidence" value="ECO:0007669"/>
    <property type="project" value="TreeGrafter"/>
</dbReference>
<gene>
    <name evidence="8" type="ORF">XELAEV_18015384mg</name>
</gene>
<dbReference type="GO" id="GO:0005634">
    <property type="term" value="C:nucleus"/>
    <property type="evidence" value="ECO:0007669"/>
    <property type="project" value="UniProtKB-SubCell"/>
</dbReference>
<proteinExistence type="predicted"/>
<dbReference type="PANTHER" id="PTHR13204:SF1">
    <property type="entry name" value="ESTER HYDROLASE C11ORF54"/>
    <property type="match status" value="1"/>
</dbReference>
<dbReference type="Proteomes" id="UP000694892">
    <property type="component" value="Chromosome 2S"/>
</dbReference>
<dbReference type="AlphaFoldDB" id="A0A974HVX2"/>
<dbReference type="SMART" id="SM01168">
    <property type="entry name" value="DUF1907"/>
    <property type="match status" value="1"/>
</dbReference>
<dbReference type="Pfam" id="PF08925">
    <property type="entry name" value="DUF1907"/>
    <property type="match status" value="2"/>
</dbReference>
<keyword evidence="6" id="KW-0539">Nucleus</keyword>
<name>A0A974HVX2_XENLA</name>
<reference evidence="9" key="1">
    <citation type="journal article" date="2016" name="Nature">
        <title>Genome evolution in the allotetraploid frog Xenopus laevis.</title>
        <authorList>
            <person name="Session A.M."/>
            <person name="Uno Y."/>
            <person name="Kwon T."/>
            <person name="Chapman J.A."/>
            <person name="Toyoda A."/>
            <person name="Takahashi S."/>
            <person name="Fukui A."/>
            <person name="Hikosaka A."/>
            <person name="Suzuki A."/>
            <person name="Kondo M."/>
            <person name="van Heeringen S.J."/>
            <person name="Quigley I."/>
            <person name="Heinz S."/>
            <person name="Ogino H."/>
            <person name="Ochi H."/>
            <person name="Hellsten U."/>
            <person name="Lyons J.B."/>
            <person name="Simakov O."/>
            <person name="Putnam N."/>
            <person name="Stites J."/>
            <person name="Kuroki Y."/>
            <person name="Tanaka T."/>
            <person name="Michiue T."/>
            <person name="Watanabe M."/>
            <person name="Bogdanovic O."/>
            <person name="Lister R."/>
            <person name="Georgiou G."/>
            <person name="Paranjpe S.S."/>
            <person name="van Kruijsbergen I."/>
            <person name="Shu S."/>
            <person name="Carlson J."/>
            <person name="Kinoshita T."/>
            <person name="Ohta Y."/>
            <person name="Mawaribuchi S."/>
            <person name="Jenkins J."/>
            <person name="Grimwood J."/>
            <person name="Schmutz J."/>
            <person name="Mitros T."/>
            <person name="Mozaffari S.V."/>
            <person name="Suzuki Y."/>
            <person name="Haramoto Y."/>
            <person name="Yamamoto T.S."/>
            <person name="Takagi C."/>
            <person name="Heald R."/>
            <person name="Miller K."/>
            <person name="Haudenschild C."/>
            <person name="Kitzman J."/>
            <person name="Nakayama T."/>
            <person name="Izutsu Y."/>
            <person name="Robert J."/>
            <person name="Fortriede J."/>
            <person name="Burns K."/>
            <person name="Lotay V."/>
            <person name="Karimi K."/>
            <person name="Yasuoka Y."/>
            <person name="Dichmann D.S."/>
            <person name="Flajnik M.F."/>
            <person name="Houston D.W."/>
            <person name="Shendure J."/>
            <person name="DuPasquier L."/>
            <person name="Vize P.D."/>
            <person name="Zorn A.M."/>
            <person name="Ito M."/>
            <person name="Marcotte E.M."/>
            <person name="Wallingford J.B."/>
            <person name="Ito Y."/>
            <person name="Asashima M."/>
            <person name="Ueno N."/>
            <person name="Matsuda Y."/>
            <person name="Veenstra G.J."/>
            <person name="Fujiyama A."/>
            <person name="Harland R.M."/>
            <person name="Taira M."/>
            <person name="Rokhsar D.S."/>
        </authorList>
    </citation>
    <scope>NUCLEOTIDE SEQUENCE [LARGE SCALE GENOMIC DNA]</scope>
    <source>
        <strain evidence="9">J</strain>
    </source>
</reference>
<evidence type="ECO:0000256" key="1">
    <source>
        <dbReference type="ARBA" id="ARBA00004123"/>
    </source>
</evidence>
<evidence type="ECO:0000256" key="4">
    <source>
        <dbReference type="ARBA" id="ARBA00022801"/>
    </source>
</evidence>
<accession>A0A974HVX2</accession>
<evidence type="ECO:0000256" key="3">
    <source>
        <dbReference type="ARBA" id="ARBA00022723"/>
    </source>
</evidence>
<dbReference type="SUPFAM" id="SSF117856">
    <property type="entry name" value="AF0104/ALDC/Ptd012-like"/>
    <property type="match status" value="1"/>
</dbReference>
<evidence type="ECO:0000256" key="6">
    <source>
        <dbReference type="ARBA" id="ARBA00023242"/>
    </source>
</evidence>
<sequence>LKSGLLKNFADVTVIETECPDLSKEPFEFPVYNVNSVARKIGLPGAYILGAGATSHKSLGMNADKKTRLAEQAESAGTVAVNKSYVASVNPGVGSCLLEKYRDRNNDNNFGLLYNLYACEGKTGKSACQLNSDEDVNGWLKFYEMTAPLICQLVFVSHDPGYDLCLEHTHCYSHHVEGGHYHYDTTPNTLEYLGYFHPAEFLYRIDKPSDTHMVGRD</sequence>
<evidence type="ECO:0000256" key="2">
    <source>
        <dbReference type="ARBA" id="ARBA00011245"/>
    </source>
</evidence>
<keyword evidence="4" id="KW-0378">Hydrolase</keyword>
<dbReference type="OMA" id="VIETECP"/>
<dbReference type="GO" id="GO:0016788">
    <property type="term" value="F:hydrolase activity, acting on ester bonds"/>
    <property type="evidence" value="ECO:0007669"/>
    <property type="project" value="TreeGrafter"/>
</dbReference>
<evidence type="ECO:0000259" key="7">
    <source>
        <dbReference type="SMART" id="SM01168"/>
    </source>
</evidence>
<dbReference type="PANTHER" id="PTHR13204">
    <property type="entry name" value="PTD012 PROTEIN"/>
    <property type="match status" value="1"/>
</dbReference>
<keyword evidence="3" id="KW-0479">Metal-binding</keyword>
<feature type="domain" description="DUF1907" evidence="7">
    <location>
        <begin position="1"/>
        <end position="205"/>
    </location>
</feature>
<evidence type="ECO:0000256" key="5">
    <source>
        <dbReference type="ARBA" id="ARBA00022833"/>
    </source>
</evidence>
<feature type="non-terminal residue" evidence="8">
    <location>
        <position position="1"/>
    </location>
</feature>
<dbReference type="EMBL" id="CM004469">
    <property type="protein sequence ID" value="OCT92327.1"/>
    <property type="molecule type" value="Genomic_DNA"/>
</dbReference>
<comment type="subcellular location">
    <subcellularLocation>
        <location evidence="1">Nucleus</location>
    </subcellularLocation>
</comment>
<organism evidence="8 9">
    <name type="scientific">Xenopus laevis</name>
    <name type="common">African clawed frog</name>
    <dbReference type="NCBI Taxonomy" id="8355"/>
    <lineage>
        <taxon>Eukaryota</taxon>
        <taxon>Metazoa</taxon>
        <taxon>Chordata</taxon>
        <taxon>Craniata</taxon>
        <taxon>Vertebrata</taxon>
        <taxon>Euteleostomi</taxon>
        <taxon>Amphibia</taxon>
        <taxon>Batrachia</taxon>
        <taxon>Anura</taxon>
        <taxon>Pipoidea</taxon>
        <taxon>Pipidae</taxon>
        <taxon>Xenopodinae</taxon>
        <taxon>Xenopus</taxon>
        <taxon>Xenopus</taxon>
    </lineage>
</organism>
<evidence type="ECO:0000313" key="9">
    <source>
        <dbReference type="Proteomes" id="UP000694892"/>
    </source>
</evidence>
<keyword evidence="5" id="KW-0862">Zinc</keyword>
<protein>
    <recommendedName>
        <fullName evidence="7">DUF1907 domain-containing protein</fullName>
    </recommendedName>
</protein>
<dbReference type="InterPro" id="IPR015021">
    <property type="entry name" value="C11orf54_DUF1907"/>
</dbReference>